<keyword evidence="3" id="KW-0408">Iron</keyword>
<keyword evidence="2" id="KW-0378">Hydrolase</keyword>
<dbReference type="InterPro" id="IPR029052">
    <property type="entry name" value="Metallo-depent_PP-like"/>
</dbReference>
<organism evidence="6 7">
    <name type="scientific">Paenibacillus piri</name>
    <dbReference type="NCBI Taxonomy" id="2547395"/>
    <lineage>
        <taxon>Bacteria</taxon>
        <taxon>Bacillati</taxon>
        <taxon>Bacillota</taxon>
        <taxon>Bacilli</taxon>
        <taxon>Bacillales</taxon>
        <taxon>Paenibacillaceae</taxon>
        <taxon>Paenibacillus</taxon>
    </lineage>
</organism>
<evidence type="ECO:0000256" key="4">
    <source>
        <dbReference type="ARBA" id="ARBA00025742"/>
    </source>
</evidence>
<dbReference type="Proteomes" id="UP000295636">
    <property type="component" value="Unassembled WGS sequence"/>
</dbReference>
<sequence length="278" mass="31732">MKLVIMGDLHYPGLPDGDEELKQARDTFFQEIIDTFMQAEGDYHISMGDLTNEGRPEELRAVYHAIKASTTHRNFIHILGNHDTISLAKTDITAITSGQRTHSIQTEQALLVFLDTTKEMNVEDFGGTVDTEQLEWLEKLIDASGNQPMLVFGHHPLPWTTRLSDKPMHRIDPECDLWSVLSKKQGEGYYFCGHNHVNSIVKKDRWHFIQTAAFLDILAFRMVELKDEKLKVSMLHVKNETWLQQAEFITGKMSHFKPTASAEGEQGDLNLEINLNGR</sequence>
<evidence type="ECO:0000313" key="7">
    <source>
        <dbReference type="Proteomes" id="UP000295636"/>
    </source>
</evidence>
<evidence type="ECO:0000256" key="3">
    <source>
        <dbReference type="ARBA" id="ARBA00023004"/>
    </source>
</evidence>
<evidence type="ECO:0000313" key="6">
    <source>
        <dbReference type="EMBL" id="TDF97963.1"/>
    </source>
</evidence>
<dbReference type="RefSeq" id="WP_133227594.1">
    <property type="nucleotide sequence ID" value="NZ_SMRT01000004.1"/>
</dbReference>
<proteinExistence type="inferred from homology"/>
<reference evidence="6 7" key="1">
    <citation type="submission" date="2019-03" db="EMBL/GenBank/DDBJ databases">
        <title>This is whole genome sequence of Paenibacillus sp MS74 strain.</title>
        <authorList>
            <person name="Trinh H.N."/>
        </authorList>
    </citation>
    <scope>NUCLEOTIDE SEQUENCE [LARGE SCALE GENOMIC DNA]</scope>
    <source>
        <strain evidence="6 7">MS74</strain>
    </source>
</reference>
<dbReference type="Pfam" id="PF00149">
    <property type="entry name" value="Metallophos"/>
    <property type="match status" value="1"/>
</dbReference>
<evidence type="ECO:0000259" key="5">
    <source>
        <dbReference type="Pfam" id="PF00149"/>
    </source>
</evidence>
<accession>A0A4R5KQD7</accession>
<name>A0A4R5KQD7_9BACL</name>
<dbReference type="InterPro" id="IPR004843">
    <property type="entry name" value="Calcineurin-like_PHP"/>
</dbReference>
<evidence type="ECO:0000256" key="2">
    <source>
        <dbReference type="ARBA" id="ARBA00022801"/>
    </source>
</evidence>
<dbReference type="SUPFAM" id="SSF56300">
    <property type="entry name" value="Metallo-dependent phosphatases"/>
    <property type="match status" value="1"/>
</dbReference>
<dbReference type="EMBL" id="SMRT01000004">
    <property type="protein sequence ID" value="TDF97963.1"/>
    <property type="molecule type" value="Genomic_DNA"/>
</dbReference>
<dbReference type="Gene3D" id="3.60.21.10">
    <property type="match status" value="1"/>
</dbReference>
<feature type="domain" description="Calcineurin-like phosphoesterase" evidence="5">
    <location>
        <begin position="1"/>
        <end position="197"/>
    </location>
</feature>
<dbReference type="GO" id="GO:0046872">
    <property type="term" value="F:metal ion binding"/>
    <property type="evidence" value="ECO:0007669"/>
    <property type="project" value="UniProtKB-KW"/>
</dbReference>
<keyword evidence="1" id="KW-0479">Metal-binding</keyword>
<dbReference type="GO" id="GO:0016787">
    <property type="term" value="F:hydrolase activity"/>
    <property type="evidence" value="ECO:0007669"/>
    <property type="project" value="UniProtKB-KW"/>
</dbReference>
<gene>
    <name evidence="6" type="ORF">E1757_10615</name>
</gene>
<dbReference type="InterPro" id="IPR050884">
    <property type="entry name" value="CNP_phosphodiesterase-III"/>
</dbReference>
<protein>
    <submittedName>
        <fullName evidence="6">Metallophosphoesterase</fullName>
    </submittedName>
</protein>
<dbReference type="PANTHER" id="PTHR42988:SF2">
    <property type="entry name" value="CYCLIC NUCLEOTIDE PHOSPHODIESTERASE CBUA0032-RELATED"/>
    <property type="match status" value="1"/>
</dbReference>
<dbReference type="PANTHER" id="PTHR42988">
    <property type="entry name" value="PHOSPHOHYDROLASE"/>
    <property type="match status" value="1"/>
</dbReference>
<dbReference type="OrthoDB" id="1645838at2"/>
<dbReference type="AlphaFoldDB" id="A0A4R5KQD7"/>
<comment type="similarity">
    <text evidence="4">Belongs to the cyclic nucleotide phosphodiesterase class-III family.</text>
</comment>
<evidence type="ECO:0000256" key="1">
    <source>
        <dbReference type="ARBA" id="ARBA00022723"/>
    </source>
</evidence>
<comment type="caution">
    <text evidence="6">The sequence shown here is derived from an EMBL/GenBank/DDBJ whole genome shotgun (WGS) entry which is preliminary data.</text>
</comment>
<keyword evidence="7" id="KW-1185">Reference proteome</keyword>